<evidence type="ECO:0000313" key="3">
    <source>
        <dbReference type="Proteomes" id="UP000593566"/>
    </source>
</evidence>
<dbReference type="SUPFAM" id="SSF48452">
    <property type="entry name" value="TPR-like"/>
    <property type="match status" value="1"/>
</dbReference>
<dbReference type="InterPro" id="IPR011990">
    <property type="entry name" value="TPR-like_helical_dom_sf"/>
</dbReference>
<organism evidence="2 3">
    <name type="scientific">Letharia lupina</name>
    <dbReference type="NCBI Taxonomy" id="560253"/>
    <lineage>
        <taxon>Eukaryota</taxon>
        <taxon>Fungi</taxon>
        <taxon>Dikarya</taxon>
        <taxon>Ascomycota</taxon>
        <taxon>Pezizomycotina</taxon>
        <taxon>Lecanoromycetes</taxon>
        <taxon>OSLEUM clade</taxon>
        <taxon>Lecanoromycetidae</taxon>
        <taxon>Lecanorales</taxon>
        <taxon>Lecanorineae</taxon>
        <taxon>Parmeliaceae</taxon>
        <taxon>Letharia</taxon>
    </lineage>
</organism>
<protein>
    <submittedName>
        <fullName evidence="2">Uncharacterized protein</fullName>
    </submittedName>
</protein>
<gene>
    <name evidence="2" type="ORF">HO133_010098</name>
</gene>
<proteinExistence type="predicted"/>
<sequence length="422" mass="47801">MATSALGSYISAPGNAVFLQSSTLPKSTAATQKQMSPLEKITSELRRKIFTRLLTADNVRQPPDRYLVRPYRLHTAVLSVSKKIHGEAHEMLYRENHFVTISSDWEMNFTCTTNHEVTTVCQKPQLVARFKNNIMRLHIKFPWAKTQGNTKVHASFIMLVQDLPSFTRLLYILGVTNSRIRPQLNLNFRIEPTDAGSPSLAIQKALLEPFRRHIEDYDAASSLVGDQALRMGNYDLALAKYQDSQNVFKRAQADNENISGVEDPGCGDVLKSAATHNIEATDRATELSQLEKSKFHHYRGITYAIRDNHKAALTQFRKAAQCDRMRDQRIELDLAITKRHQAAESPEEKTAAGKVKASRLKDEPLEHENPIFTTSKFIDGERYLLRKLGYHGDMLEHIHGTKGVDMKEMDKVVKSLEISSLL</sequence>
<feature type="region of interest" description="Disordered" evidence="1">
    <location>
        <begin position="339"/>
        <end position="362"/>
    </location>
</feature>
<comment type="caution">
    <text evidence="2">The sequence shown here is derived from an EMBL/GenBank/DDBJ whole genome shotgun (WGS) entry which is preliminary data.</text>
</comment>
<dbReference type="EMBL" id="JACCJB010000008">
    <property type="protein sequence ID" value="KAF6224904.1"/>
    <property type="molecule type" value="Genomic_DNA"/>
</dbReference>
<evidence type="ECO:0000256" key="1">
    <source>
        <dbReference type="SAM" id="MobiDB-lite"/>
    </source>
</evidence>
<evidence type="ECO:0000313" key="2">
    <source>
        <dbReference type="EMBL" id="KAF6224904.1"/>
    </source>
</evidence>
<dbReference type="GeneID" id="59338490"/>
<keyword evidence="3" id="KW-1185">Reference proteome</keyword>
<reference evidence="2 3" key="1">
    <citation type="journal article" date="2020" name="Genomics">
        <title>Complete, high-quality genomes from long-read metagenomic sequencing of two wolf lichen thalli reveals enigmatic genome architecture.</title>
        <authorList>
            <person name="McKenzie S.K."/>
            <person name="Walston R.F."/>
            <person name="Allen J.L."/>
        </authorList>
    </citation>
    <scope>NUCLEOTIDE SEQUENCE [LARGE SCALE GENOMIC DNA]</scope>
    <source>
        <strain evidence="2">WasteWater1</strain>
    </source>
</reference>
<dbReference type="AlphaFoldDB" id="A0A8H6CKF6"/>
<accession>A0A8H6CKF6</accession>
<name>A0A8H6CKF6_9LECA</name>
<dbReference type="RefSeq" id="XP_037153771.1">
    <property type="nucleotide sequence ID" value="XM_037300954.1"/>
</dbReference>
<dbReference type="Proteomes" id="UP000593566">
    <property type="component" value="Unassembled WGS sequence"/>
</dbReference>